<sequence length="111" mass="12261">MGARVVASSSLLAGAVLSSFQLFRSKIGGASVIMKILAEIFIGLSEGSLERSIDLSLSSKRKTFKGREKDLTLASCEFPEIDFKVTLSEFSKPAYPRFPIQIHYFQRLLSV</sequence>
<reference evidence="1 2" key="1">
    <citation type="submission" date="2015-04" db="EMBL/GenBank/DDBJ databases">
        <title>Complete genome sequence of Schizopora paradoxa KUC8140, a cosmopolitan wood degrader in East Asia.</title>
        <authorList>
            <consortium name="DOE Joint Genome Institute"/>
            <person name="Min B."/>
            <person name="Park H."/>
            <person name="Jang Y."/>
            <person name="Kim J.-J."/>
            <person name="Kim K.H."/>
            <person name="Pangilinan J."/>
            <person name="Lipzen A."/>
            <person name="Riley R."/>
            <person name="Grigoriev I.V."/>
            <person name="Spatafora J.W."/>
            <person name="Choi I.-G."/>
        </authorList>
    </citation>
    <scope>NUCLEOTIDE SEQUENCE [LARGE SCALE GENOMIC DNA]</scope>
    <source>
        <strain evidence="1 2">KUC8140</strain>
    </source>
</reference>
<evidence type="ECO:0000313" key="1">
    <source>
        <dbReference type="EMBL" id="KLO10788.1"/>
    </source>
</evidence>
<proteinExistence type="predicted"/>
<dbReference type="EMBL" id="KQ086017">
    <property type="protein sequence ID" value="KLO10788.1"/>
    <property type="molecule type" value="Genomic_DNA"/>
</dbReference>
<gene>
    <name evidence="1" type="ORF">SCHPADRAFT_503059</name>
</gene>
<keyword evidence="2" id="KW-1185">Reference proteome</keyword>
<organism evidence="1 2">
    <name type="scientific">Schizopora paradoxa</name>
    <dbReference type="NCBI Taxonomy" id="27342"/>
    <lineage>
        <taxon>Eukaryota</taxon>
        <taxon>Fungi</taxon>
        <taxon>Dikarya</taxon>
        <taxon>Basidiomycota</taxon>
        <taxon>Agaricomycotina</taxon>
        <taxon>Agaricomycetes</taxon>
        <taxon>Hymenochaetales</taxon>
        <taxon>Schizoporaceae</taxon>
        <taxon>Schizopora</taxon>
    </lineage>
</organism>
<dbReference type="Proteomes" id="UP000053477">
    <property type="component" value="Unassembled WGS sequence"/>
</dbReference>
<dbReference type="InParanoid" id="A0A0H2RMV5"/>
<protein>
    <submittedName>
        <fullName evidence="1">Uncharacterized protein</fullName>
    </submittedName>
</protein>
<name>A0A0H2RMV5_9AGAM</name>
<evidence type="ECO:0000313" key="2">
    <source>
        <dbReference type="Proteomes" id="UP000053477"/>
    </source>
</evidence>
<accession>A0A0H2RMV5</accession>
<dbReference type="AlphaFoldDB" id="A0A0H2RMV5"/>